<feature type="DNA-binding region" description="H-T-H motif" evidence="4">
    <location>
        <begin position="40"/>
        <end position="59"/>
    </location>
</feature>
<dbReference type="InterPro" id="IPR009057">
    <property type="entry name" value="Homeodomain-like_sf"/>
</dbReference>
<dbReference type="GO" id="GO:0000976">
    <property type="term" value="F:transcription cis-regulatory region binding"/>
    <property type="evidence" value="ECO:0007669"/>
    <property type="project" value="TreeGrafter"/>
</dbReference>
<dbReference type="Gene3D" id="1.10.357.10">
    <property type="entry name" value="Tetracycline Repressor, domain 2"/>
    <property type="match status" value="1"/>
</dbReference>
<dbReference type="OrthoDB" id="9816320at2"/>
<dbReference type="InterPro" id="IPR001647">
    <property type="entry name" value="HTH_TetR"/>
</dbReference>
<evidence type="ECO:0000256" key="4">
    <source>
        <dbReference type="PROSITE-ProRule" id="PRU00335"/>
    </source>
</evidence>
<dbReference type="PANTHER" id="PTHR30055">
    <property type="entry name" value="HTH-TYPE TRANSCRIPTIONAL REGULATOR RUTR"/>
    <property type="match status" value="1"/>
</dbReference>
<dbReference type="PANTHER" id="PTHR30055:SF234">
    <property type="entry name" value="HTH-TYPE TRANSCRIPTIONAL REGULATOR BETI"/>
    <property type="match status" value="1"/>
</dbReference>
<dbReference type="InterPro" id="IPR050109">
    <property type="entry name" value="HTH-type_TetR-like_transc_reg"/>
</dbReference>
<proteinExistence type="predicted"/>
<keyword evidence="3" id="KW-0804">Transcription</keyword>
<accession>A0A4V0ZFY7</accession>
<dbReference type="RefSeq" id="WP_130600616.1">
    <property type="nucleotide sequence ID" value="NZ_CP034759.1"/>
</dbReference>
<dbReference type="Pfam" id="PF17918">
    <property type="entry name" value="TetR_C_15"/>
    <property type="match status" value="1"/>
</dbReference>
<dbReference type="KEGG" id="lsd:EMK97_06750"/>
<name>A0A4V0ZFY7_9GAMM</name>
<reference evidence="6 7" key="1">
    <citation type="submission" date="2018-12" db="EMBL/GenBank/DDBJ databases">
        <title>Complete genome of Litorilituus sediminis.</title>
        <authorList>
            <person name="Liu A."/>
            <person name="Rong J."/>
        </authorList>
    </citation>
    <scope>NUCLEOTIDE SEQUENCE [LARGE SCALE GENOMIC DNA]</scope>
    <source>
        <strain evidence="6 7">JCM 17549</strain>
    </source>
</reference>
<evidence type="ECO:0000256" key="1">
    <source>
        <dbReference type="ARBA" id="ARBA00023015"/>
    </source>
</evidence>
<dbReference type="PROSITE" id="PS50977">
    <property type="entry name" value="HTH_TETR_2"/>
    <property type="match status" value="1"/>
</dbReference>
<dbReference type="Pfam" id="PF00440">
    <property type="entry name" value="TetR_N"/>
    <property type="match status" value="1"/>
</dbReference>
<dbReference type="PRINTS" id="PR00455">
    <property type="entry name" value="HTHTETR"/>
</dbReference>
<keyword evidence="2 4" id="KW-0238">DNA-binding</keyword>
<evidence type="ECO:0000259" key="5">
    <source>
        <dbReference type="PROSITE" id="PS50977"/>
    </source>
</evidence>
<evidence type="ECO:0000313" key="6">
    <source>
        <dbReference type="EMBL" id="QBG35440.1"/>
    </source>
</evidence>
<keyword evidence="1" id="KW-0805">Transcription regulation</keyword>
<dbReference type="EMBL" id="CP034759">
    <property type="protein sequence ID" value="QBG35440.1"/>
    <property type="molecule type" value="Genomic_DNA"/>
</dbReference>
<gene>
    <name evidence="6" type="ORF">EMK97_06750</name>
</gene>
<sequence length="207" mass="23447">MKIDVKPRKLPAQERAKFTVNAIKEAATHILVAQGYEKFTTNKVAERAGVSIGSLYQYFPRKESLIAAIKEDHFAQLRDLMLAAYQQTLDKPLSDVAKAFVLAAFEGHLIAPELHRVLSHELPELGVKEDNNDKDSVRLLVQTMFEQRRDELRADLNIPLAAKMVSKTVEHLVHEAVLFEPELLEIADFSQELVHFIMAYLTQSPSK</sequence>
<evidence type="ECO:0000256" key="3">
    <source>
        <dbReference type="ARBA" id="ARBA00023163"/>
    </source>
</evidence>
<feature type="domain" description="HTH tetR-type" evidence="5">
    <location>
        <begin position="17"/>
        <end position="77"/>
    </location>
</feature>
<evidence type="ECO:0000256" key="2">
    <source>
        <dbReference type="ARBA" id="ARBA00023125"/>
    </source>
</evidence>
<organism evidence="6 7">
    <name type="scientific">Litorilituus sediminis</name>
    <dbReference type="NCBI Taxonomy" id="718192"/>
    <lineage>
        <taxon>Bacteria</taxon>
        <taxon>Pseudomonadati</taxon>
        <taxon>Pseudomonadota</taxon>
        <taxon>Gammaproteobacteria</taxon>
        <taxon>Alteromonadales</taxon>
        <taxon>Colwelliaceae</taxon>
        <taxon>Litorilituus</taxon>
    </lineage>
</organism>
<protein>
    <submittedName>
        <fullName evidence="6">TetR/AcrR family transcriptional regulator</fullName>
    </submittedName>
</protein>
<dbReference type="Proteomes" id="UP000290244">
    <property type="component" value="Chromosome"/>
</dbReference>
<dbReference type="AlphaFoldDB" id="A0A4V0ZFY7"/>
<dbReference type="GO" id="GO:0003700">
    <property type="term" value="F:DNA-binding transcription factor activity"/>
    <property type="evidence" value="ECO:0007669"/>
    <property type="project" value="TreeGrafter"/>
</dbReference>
<evidence type="ECO:0000313" key="7">
    <source>
        <dbReference type="Proteomes" id="UP000290244"/>
    </source>
</evidence>
<keyword evidence="7" id="KW-1185">Reference proteome</keyword>
<dbReference type="InterPro" id="IPR041669">
    <property type="entry name" value="TetR_C_15"/>
</dbReference>
<dbReference type="SUPFAM" id="SSF46689">
    <property type="entry name" value="Homeodomain-like"/>
    <property type="match status" value="1"/>
</dbReference>